<dbReference type="CDD" id="cd02517">
    <property type="entry name" value="CMP-KDO-Synthetase"/>
    <property type="match status" value="1"/>
</dbReference>
<dbReference type="Pfam" id="PF02348">
    <property type="entry name" value="CTP_transf_3"/>
    <property type="match status" value="1"/>
</dbReference>
<name>A0A1I4N3N5_9HYPH</name>
<dbReference type="NCBIfam" id="NF003952">
    <property type="entry name" value="PRK05450.1-5"/>
    <property type="match status" value="1"/>
</dbReference>
<evidence type="ECO:0000256" key="1">
    <source>
        <dbReference type="ARBA" id="ARBA00022679"/>
    </source>
</evidence>
<dbReference type="InterPro" id="IPR004528">
    <property type="entry name" value="KdsB"/>
</dbReference>
<keyword evidence="5" id="KW-1185">Reference proteome</keyword>
<dbReference type="NCBIfam" id="NF009905">
    <property type="entry name" value="PRK13368.1"/>
    <property type="match status" value="1"/>
</dbReference>
<evidence type="ECO:0000313" key="5">
    <source>
        <dbReference type="Proteomes" id="UP000198804"/>
    </source>
</evidence>
<dbReference type="Gene3D" id="3.90.550.10">
    <property type="entry name" value="Spore Coat Polysaccharide Biosynthesis Protein SpsA, Chain A"/>
    <property type="match status" value="1"/>
</dbReference>
<dbReference type="InterPro" id="IPR003329">
    <property type="entry name" value="Cytidylyl_trans"/>
</dbReference>
<dbReference type="InterPro" id="IPR029044">
    <property type="entry name" value="Nucleotide-diphossugar_trans"/>
</dbReference>
<organism evidence="4 5">
    <name type="scientific">Methylorubrum salsuginis</name>
    <dbReference type="NCBI Taxonomy" id="414703"/>
    <lineage>
        <taxon>Bacteria</taxon>
        <taxon>Pseudomonadati</taxon>
        <taxon>Pseudomonadota</taxon>
        <taxon>Alphaproteobacteria</taxon>
        <taxon>Hyphomicrobiales</taxon>
        <taxon>Methylobacteriaceae</taxon>
        <taxon>Methylorubrum</taxon>
    </lineage>
</organism>
<sequence>MTASYLVVIPARLRSQRLPGKPLVDIAGKPMIVRTFEQCAKVFETDRIVVATDADEIVSVCTSRGIPVMMTGGTHLTGTDRVAEVATSRPVDIYINVQGDEPLFDPTDLAVIRDHALAHPDTIANGYCPIRDAAEFESRMTPKVVFDQEGRLLFMSRGPIPAGKEARFRFGYRQICAYAFPPAALAAFAAHPGKTPLEEVEDIEILRFLELGHTVRMLPMSDRSIPVDTPEDVERVEAALRARNLD</sequence>
<reference evidence="5" key="1">
    <citation type="submission" date="2016-10" db="EMBL/GenBank/DDBJ databases">
        <authorList>
            <person name="Varghese N."/>
            <person name="Submissions S."/>
        </authorList>
    </citation>
    <scope>NUCLEOTIDE SEQUENCE [LARGE SCALE GENOMIC DNA]</scope>
    <source>
        <strain evidence="5">CGMCC 1.6474</strain>
    </source>
</reference>
<dbReference type="Proteomes" id="UP000198804">
    <property type="component" value="Unassembled WGS sequence"/>
</dbReference>
<dbReference type="GO" id="GO:0008690">
    <property type="term" value="F:3-deoxy-manno-octulosonate cytidylyltransferase activity"/>
    <property type="evidence" value="ECO:0007669"/>
    <property type="project" value="InterPro"/>
</dbReference>
<dbReference type="GO" id="GO:0009103">
    <property type="term" value="P:lipopolysaccharide biosynthetic process"/>
    <property type="evidence" value="ECO:0007669"/>
    <property type="project" value="UniProtKB-KW"/>
</dbReference>
<dbReference type="SUPFAM" id="SSF53448">
    <property type="entry name" value="Nucleotide-diphospho-sugar transferases"/>
    <property type="match status" value="1"/>
</dbReference>
<dbReference type="PANTHER" id="PTHR42866">
    <property type="entry name" value="3-DEOXY-MANNO-OCTULOSONATE CYTIDYLYLTRANSFERASE"/>
    <property type="match status" value="1"/>
</dbReference>
<dbReference type="GO" id="GO:0005829">
    <property type="term" value="C:cytosol"/>
    <property type="evidence" value="ECO:0007669"/>
    <property type="project" value="TreeGrafter"/>
</dbReference>
<dbReference type="EMBL" id="FOSV01000054">
    <property type="protein sequence ID" value="SFM10111.1"/>
    <property type="molecule type" value="Genomic_DNA"/>
</dbReference>
<evidence type="ECO:0000256" key="2">
    <source>
        <dbReference type="ARBA" id="ARBA00022695"/>
    </source>
</evidence>
<keyword evidence="2 4" id="KW-0548">Nucleotidyltransferase</keyword>
<gene>
    <name evidence="4" type="ORF">SAMN04488125_1543</name>
</gene>
<accession>A0A1I4N3N5</accession>
<dbReference type="STRING" id="414703.SAMN04488125_1543"/>
<dbReference type="PANTHER" id="PTHR42866:SF2">
    <property type="entry name" value="3-DEOXY-MANNO-OCTULOSONATE CYTIDYLYLTRANSFERASE, MITOCHONDRIAL"/>
    <property type="match status" value="1"/>
</dbReference>
<dbReference type="OrthoDB" id="9815559at2"/>
<dbReference type="RefSeq" id="WP_091952139.1">
    <property type="nucleotide sequence ID" value="NZ_FOSV01000054.1"/>
</dbReference>
<protein>
    <submittedName>
        <fullName evidence="4">3-deoxy-manno-octulosonate cytidylyltransferase (CMP-KDO synthetase)</fullName>
    </submittedName>
</protein>
<evidence type="ECO:0000313" key="4">
    <source>
        <dbReference type="EMBL" id="SFM10111.1"/>
    </source>
</evidence>
<keyword evidence="1 4" id="KW-0808">Transferase</keyword>
<proteinExistence type="predicted"/>
<dbReference type="AlphaFoldDB" id="A0A1I4N3N5"/>
<keyword evidence="3" id="KW-0448">Lipopolysaccharide biosynthesis</keyword>
<evidence type="ECO:0000256" key="3">
    <source>
        <dbReference type="ARBA" id="ARBA00022985"/>
    </source>
</evidence>